<dbReference type="SUPFAM" id="SSF141523">
    <property type="entry name" value="L,D-transpeptidase catalytic domain-like"/>
    <property type="match status" value="1"/>
</dbReference>
<dbReference type="GO" id="GO:0016740">
    <property type="term" value="F:transferase activity"/>
    <property type="evidence" value="ECO:0007669"/>
    <property type="project" value="UniProtKB-KW"/>
</dbReference>
<evidence type="ECO:0000256" key="8">
    <source>
        <dbReference type="SAM" id="MobiDB-lite"/>
    </source>
</evidence>
<dbReference type="InterPro" id="IPR036366">
    <property type="entry name" value="PGBDSf"/>
</dbReference>
<keyword evidence="5 7" id="KW-0573">Peptidoglycan synthesis</keyword>
<dbReference type="InterPro" id="IPR036365">
    <property type="entry name" value="PGBD-like_sf"/>
</dbReference>
<dbReference type="Gene3D" id="1.10.101.10">
    <property type="entry name" value="PGBD-like superfamily/PGBD"/>
    <property type="match status" value="1"/>
</dbReference>
<keyword evidence="4 7" id="KW-0133">Cell shape</keyword>
<reference evidence="10 11" key="1">
    <citation type="submission" date="2016-01" db="EMBL/GenBank/DDBJ databases">
        <authorList>
            <person name="Oliw E.H."/>
        </authorList>
    </citation>
    <scope>NUCLEOTIDE SEQUENCE [LARGE SCALE GENOMIC DNA]</scope>
    <source>
        <strain evidence="10 11">Zutra 3-1</strain>
    </source>
</reference>
<dbReference type="PANTHER" id="PTHR41533:SF2">
    <property type="entry name" value="BLR7131 PROTEIN"/>
    <property type="match status" value="1"/>
</dbReference>
<dbReference type="Pfam" id="PF20142">
    <property type="entry name" value="Scaffold"/>
    <property type="match status" value="1"/>
</dbReference>
<organism evidence="10 11">
    <name type="scientific">Agrobacterium deltaense Zutra 3/1</name>
    <dbReference type="NCBI Taxonomy" id="1183427"/>
    <lineage>
        <taxon>Bacteria</taxon>
        <taxon>Pseudomonadati</taxon>
        <taxon>Pseudomonadota</taxon>
        <taxon>Alphaproteobacteria</taxon>
        <taxon>Hyphomicrobiales</taxon>
        <taxon>Rhizobiaceae</taxon>
        <taxon>Rhizobium/Agrobacterium group</taxon>
        <taxon>Agrobacterium</taxon>
    </lineage>
</organism>
<evidence type="ECO:0000256" key="5">
    <source>
        <dbReference type="ARBA" id="ARBA00022984"/>
    </source>
</evidence>
<keyword evidence="3" id="KW-0808">Transferase</keyword>
<gene>
    <name evidence="10" type="ORF">AGR7C_Cc140034</name>
</gene>
<evidence type="ECO:0000259" key="9">
    <source>
        <dbReference type="PROSITE" id="PS52029"/>
    </source>
</evidence>
<protein>
    <recommendedName>
        <fullName evidence="9">L,D-TPase catalytic domain-containing protein</fullName>
    </recommendedName>
</protein>
<evidence type="ECO:0000256" key="4">
    <source>
        <dbReference type="ARBA" id="ARBA00022960"/>
    </source>
</evidence>
<feature type="active site" description="Nucleophile" evidence="7">
    <location>
        <position position="565"/>
    </location>
</feature>
<evidence type="ECO:0000256" key="6">
    <source>
        <dbReference type="ARBA" id="ARBA00023316"/>
    </source>
</evidence>
<feature type="domain" description="L,D-TPase catalytic" evidence="9">
    <location>
        <begin position="418"/>
        <end position="586"/>
    </location>
</feature>
<sequence>MKLMPALSLAVLGATRIKLQVTSGKTSAALVLALGLSVSTALPGSAGAVTLMDLLRGGPGKIARDRGELPPAGIVTSPPGSSAGQSADASDPEPLPRVSGPRYYDYKADTARAVNTANFGEGLANLKFSATPEIAKALEAYYGAGGKTLWVSQGELTARANAVIAFLETVGESGLDPADYSISPPAKDVTASISNASGSAATGTPVETASAPVSDAYQRAQMQFELALSAKVLAYVQDTARGRVDPNRLSGYHDFKRKTVNLAPVLKLAGLSPDVAAYLRSREPSGAEYLALKAELARLRGEGDAAHVVRVPADLVLKPGNSSADMANVVKAIEHRASPAFKAEHAAIISAYQQTPDYTPDLVDLVKAFQSENGLKPDGVIGRATVRAMVGESNDAKIVKVQVAMEQVRWLPADLGQRYVFINQPAFMAYYHNDGVEQFGMKVVVGSKANQTYFFQDEIQTVEFNPYWGVPQSIIVNEMLPKLRRDPSYLDRLGYEVQVGGRAVSSTSVNWYGSTNAVSVRQPPSSDNALGDLKILFPNAHAIYMHDTPAKSFFNRDMRALSHGCIRLVDPRRMAAAVLGTSVDKVGEQIASGKNRAVQVPEKVPVYVAYFTAWPDKDGKVQFFDDVYDRDSYVQKAFAVTTKARAASI</sequence>
<dbReference type="GO" id="GO:0004180">
    <property type="term" value="F:carboxypeptidase activity"/>
    <property type="evidence" value="ECO:0007669"/>
    <property type="project" value="UniProtKB-ARBA"/>
</dbReference>
<feature type="region of interest" description="Disordered" evidence="8">
    <location>
        <begin position="65"/>
        <end position="101"/>
    </location>
</feature>
<dbReference type="Pfam" id="PF01471">
    <property type="entry name" value="PG_binding_1"/>
    <property type="match status" value="1"/>
</dbReference>
<dbReference type="EMBL" id="FBWG01000006">
    <property type="protein sequence ID" value="CUX18797.1"/>
    <property type="molecule type" value="Genomic_DNA"/>
</dbReference>
<dbReference type="GO" id="GO:0009252">
    <property type="term" value="P:peptidoglycan biosynthetic process"/>
    <property type="evidence" value="ECO:0007669"/>
    <property type="project" value="UniProtKB-UniPathway"/>
</dbReference>
<dbReference type="PANTHER" id="PTHR41533">
    <property type="entry name" value="L,D-TRANSPEPTIDASE HI_1667-RELATED"/>
    <property type="match status" value="1"/>
</dbReference>
<dbReference type="Pfam" id="PF03734">
    <property type="entry name" value="YkuD"/>
    <property type="match status" value="1"/>
</dbReference>
<dbReference type="GO" id="GO:0071555">
    <property type="term" value="P:cell wall organization"/>
    <property type="evidence" value="ECO:0007669"/>
    <property type="project" value="UniProtKB-UniRule"/>
</dbReference>
<comment type="similarity">
    <text evidence="2">Belongs to the YkuD family.</text>
</comment>
<dbReference type="InterPro" id="IPR045380">
    <property type="entry name" value="LD_TPept_scaffold_dom"/>
</dbReference>
<dbReference type="Proteomes" id="UP000191987">
    <property type="component" value="Unassembled WGS sequence"/>
</dbReference>
<dbReference type="InterPro" id="IPR052905">
    <property type="entry name" value="LD-transpeptidase_YkuD-like"/>
</dbReference>
<dbReference type="AlphaFoldDB" id="A0A1S7PB95"/>
<evidence type="ECO:0000256" key="3">
    <source>
        <dbReference type="ARBA" id="ARBA00022679"/>
    </source>
</evidence>
<dbReference type="Gene3D" id="2.40.440.10">
    <property type="entry name" value="L,D-transpeptidase catalytic domain-like"/>
    <property type="match status" value="1"/>
</dbReference>
<feature type="compositionally biased region" description="Low complexity" evidence="8">
    <location>
        <begin position="77"/>
        <end position="89"/>
    </location>
</feature>
<dbReference type="GO" id="GO:0008360">
    <property type="term" value="P:regulation of cell shape"/>
    <property type="evidence" value="ECO:0007669"/>
    <property type="project" value="UniProtKB-UniRule"/>
</dbReference>
<dbReference type="InterPro" id="IPR002477">
    <property type="entry name" value="Peptidoglycan-bd-like"/>
</dbReference>
<evidence type="ECO:0000313" key="11">
    <source>
        <dbReference type="Proteomes" id="UP000191987"/>
    </source>
</evidence>
<keyword evidence="6 7" id="KW-0961">Cell wall biogenesis/degradation</keyword>
<evidence type="ECO:0000313" key="10">
    <source>
        <dbReference type="EMBL" id="CUX18797.1"/>
    </source>
</evidence>
<evidence type="ECO:0000256" key="2">
    <source>
        <dbReference type="ARBA" id="ARBA00005992"/>
    </source>
</evidence>
<evidence type="ECO:0000256" key="1">
    <source>
        <dbReference type="ARBA" id="ARBA00004752"/>
    </source>
</evidence>
<dbReference type="SUPFAM" id="SSF47090">
    <property type="entry name" value="PGBD-like"/>
    <property type="match status" value="1"/>
</dbReference>
<dbReference type="PROSITE" id="PS52029">
    <property type="entry name" value="LD_TPASE"/>
    <property type="match status" value="1"/>
</dbReference>
<name>A0A1S7PB95_9HYPH</name>
<dbReference type="UniPathway" id="UPA00219"/>
<proteinExistence type="inferred from homology"/>
<dbReference type="InterPro" id="IPR005490">
    <property type="entry name" value="LD_TPept_cat_dom"/>
</dbReference>
<accession>A0A1S7PB95</accession>
<dbReference type="InterPro" id="IPR038063">
    <property type="entry name" value="Transpep_catalytic_dom"/>
</dbReference>
<comment type="pathway">
    <text evidence="1 7">Cell wall biogenesis; peptidoglycan biosynthesis.</text>
</comment>
<evidence type="ECO:0000256" key="7">
    <source>
        <dbReference type="PROSITE-ProRule" id="PRU01373"/>
    </source>
</evidence>
<dbReference type="CDD" id="cd16913">
    <property type="entry name" value="YkuD_like"/>
    <property type="match status" value="1"/>
</dbReference>
<feature type="active site" description="Proton donor/acceptor" evidence="7">
    <location>
        <position position="546"/>
    </location>
</feature>